<feature type="signal peptide" evidence="1">
    <location>
        <begin position="1"/>
        <end position="19"/>
    </location>
</feature>
<evidence type="ECO:0000313" key="2">
    <source>
        <dbReference type="EMBL" id="MBD2866006.1"/>
    </source>
</evidence>
<organism evidence="2 3">
    <name type="scientific">Paenibacillus oceani</name>
    <dbReference type="NCBI Taxonomy" id="2772510"/>
    <lineage>
        <taxon>Bacteria</taxon>
        <taxon>Bacillati</taxon>
        <taxon>Bacillota</taxon>
        <taxon>Bacilli</taxon>
        <taxon>Bacillales</taxon>
        <taxon>Paenibacillaceae</taxon>
        <taxon>Paenibacillus</taxon>
    </lineage>
</organism>
<accession>A0A927CHF5</accession>
<sequence>MICIMLVVAVVTTPGTSMASVKMEPLARTAPPPVEFKIQGSFDPSNSYLDQGTATISDNGNQTVKISVITEAKSSVASIGGTVYLQKWTGTQWINVGSASTISASNDWYFSGEVVKPAEQGYYFRARVVHWINHNGVYEQGETTSDSRLVS</sequence>
<proteinExistence type="predicted"/>
<dbReference type="Proteomes" id="UP000639396">
    <property type="component" value="Unassembled WGS sequence"/>
</dbReference>
<keyword evidence="1" id="KW-0732">Signal</keyword>
<evidence type="ECO:0000256" key="1">
    <source>
        <dbReference type="SAM" id="SignalP"/>
    </source>
</evidence>
<dbReference type="EMBL" id="JACXJA010000050">
    <property type="protein sequence ID" value="MBD2866006.1"/>
    <property type="molecule type" value="Genomic_DNA"/>
</dbReference>
<reference evidence="2" key="1">
    <citation type="submission" date="2020-09" db="EMBL/GenBank/DDBJ databases">
        <title>A novel bacterium of genus Paenibacillus, isolated from South China Sea.</title>
        <authorList>
            <person name="Huang H."/>
            <person name="Mo K."/>
            <person name="Hu Y."/>
        </authorList>
    </citation>
    <scope>NUCLEOTIDE SEQUENCE</scope>
    <source>
        <strain evidence="2">IB182363</strain>
    </source>
</reference>
<evidence type="ECO:0000313" key="3">
    <source>
        <dbReference type="Proteomes" id="UP000639396"/>
    </source>
</evidence>
<name>A0A927CHF5_9BACL</name>
<dbReference type="RefSeq" id="WP_190931624.1">
    <property type="nucleotide sequence ID" value="NZ_JACXJA010000050.1"/>
</dbReference>
<gene>
    <name evidence="2" type="ORF">IDH45_28875</name>
</gene>
<feature type="chain" id="PRO_5037138551" evidence="1">
    <location>
        <begin position="20"/>
        <end position="151"/>
    </location>
</feature>
<comment type="caution">
    <text evidence="2">The sequence shown here is derived from an EMBL/GenBank/DDBJ whole genome shotgun (WGS) entry which is preliminary data.</text>
</comment>
<protein>
    <submittedName>
        <fullName evidence="2">Uncharacterized protein</fullName>
    </submittedName>
</protein>
<dbReference type="AlphaFoldDB" id="A0A927CHF5"/>
<keyword evidence="3" id="KW-1185">Reference proteome</keyword>